<evidence type="ECO:0000313" key="4">
    <source>
        <dbReference type="Proteomes" id="UP000276634"/>
    </source>
</evidence>
<evidence type="ECO:0008006" key="5">
    <source>
        <dbReference type="Google" id="ProtNLM"/>
    </source>
</evidence>
<dbReference type="Proteomes" id="UP000276634">
    <property type="component" value="Unassembled WGS sequence"/>
</dbReference>
<feature type="transmembrane region" description="Helical" evidence="2">
    <location>
        <begin position="174"/>
        <end position="197"/>
    </location>
</feature>
<keyword evidence="1" id="KW-0175">Coiled coil</keyword>
<gene>
    <name evidence="3" type="ORF">EDC57_0128</name>
</gene>
<feature type="transmembrane region" description="Helical" evidence="2">
    <location>
        <begin position="39"/>
        <end position="60"/>
    </location>
</feature>
<feature type="coiled-coil region" evidence="1">
    <location>
        <begin position="241"/>
        <end position="313"/>
    </location>
</feature>
<proteinExistence type="predicted"/>
<name>A0A3N1Y9E1_9GAMM</name>
<dbReference type="EMBL" id="RJVI01000001">
    <property type="protein sequence ID" value="ROR34232.1"/>
    <property type="molecule type" value="Genomic_DNA"/>
</dbReference>
<keyword evidence="2" id="KW-0812">Transmembrane</keyword>
<evidence type="ECO:0000256" key="1">
    <source>
        <dbReference type="SAM" id="Coils"/>
    </source>
</evidence>
<organism evidence="3 4">
    <name type="scientific">Inmirania thermothiophila</name>
    <dbReference type="NCBI Taxonomy" id="1750597"/>
    <lineage>
        <taxon>Bacteria</taxon>
        <taxon>Pseudomonadati</taxon>
        <taxon>Pseudomonadota</taxon>
        <taxon>Gammaproteobacteria</taxon>
        <taxon>Chromatiales</taxon>
        <taxon>Ectothiorhodospiraceae</taxon>
        <taxon>Inmirania</taxon>
    </lineage>
</organism>
<feature type="transmembrane region" description="Helical" evidence="2">
    <location>
        <begin position="119"/>
        <end position="140"/>
    </location>
</feature>
<dbReference type="RefSeq" id="WP_123399236.1">
    <property type="nucleotide sequence ID" value="NZ_RJVI01000001.1"/>
</dbReference>
<accession>A0A3N1Y9E1</accession>
<keyword evidence="2" id="KW-1133">Transmembrane helix</keyword>
<protein>
    <recommendedName>
        <fullName evidence="5">Flagellar motor protein MotA</fullName>
    </recommendedName>
</protein>
<evidence type="ECO:0000313" key="3">
    <source>
        <dbReference type="EMBL" id="ROR34232.1"/>
    </source>
</evidence>
<sequence>MSDRVPYWMSVFLVAVAAAATALFPALQRAFLANPVFNGMILAVLLVGVVLEYRQVLGLAPERRWLARLRAGVTSQPAPHLLAPLARLLAERERPRLSTQAARALLDGIRLRLDEQRDLSRYLVGLLVFLGLLGTFWGLLDTVSAAAGVIAGLSVEGELASVFEQLKANLQAPLAGMGTAFSSSLFGLGGALVLGFLDLQAGHAQNRFYNDLEEWLAELTHLPSGALEAEQPLPAYLEALIERSADSLEALQRLMARSEEERAGTRQELLELTRRLAELADRMREEQQVIRGLTRQQAELQAMIGRLAEAAERWGPDEAAREHLRNLDLGLARLAEETVRGREAVVETLRGELRLLARTLAGRDG</sequence>
<reference evidence="3 4" key="1">
    <citation type="submission" date="2018-11" db="EMBL/GenBank/DDBJ databases">
        <title>Genomic Encyclopedia of Type Strains, Phase IV (KMG-IV): sequencing the most valuable type-strain genomes for metagenomic binning, comparative biology and taxonomic classification.</title>
        <authorList>
            <person name="Goeker M."/>
        </authorList>
    </citation>
    <scope>NUCLEOTIDE SEQUENCE [LARGE SCALE GENOMIC DNA]</scope>
    <source>
        <strain evidence="3 4">DSM 100275</strain>
    </source>
</reference>
<keyword evidence="2" id="KW-0472">Membrane</keyword>
<dbReference type="AlphaFoldDB" id="A0A3N1Y9E1"/>
<evidence type="ECO:0000256" key="2">
    <source>
        <dbReference type="SAM" id="Phobius"/>
    </source>
</evidence>
<keyword evidence="4" id="KW-1185">Reference proteome</keyword>
<dbReference type="OrthoDB" id="9794540at2"/>
<comment type="caution">
    <text evidence="3">The sequence shown here is derived from an EMBL/GenBank/DDBJ whole genome shotgun (WGS) entry which is preliminary data.</text>
</comment>